<dbReference type="EMBL" id="KR029585">
    <property type="protein sequence ID" value="AKH46647.1"/>
    <property type="molecule type" value="Genomic_DNA"/>
</dbReference>
<reference evidence="1" key="1">
    <citation type="journal article" date="2015" name="Front. Microbiol.">
        <title>Combining genomic sequencing methods to explore viral diversity and reveal potential virus-host interactions.</title>
        <authorList>
            <person name="Chow C.E."/>
            <person name="Winget D.M."/>
            <person name="White R.A.III."/>
            <person name="Hallam S.J."/>
            <person name="Suttle C.A."/>
        </authorList>
    </citation>
    <scope>NUCLEOTIDE SEQUENCE</scope>
    <source>
        <strain evidence="1">Anoxic2_1</strain>
    </source>
</reference>
<reference evidence="1" key="2">
    <citation type="submission" date="2015-03" db="EMBL/GenBank/DDBJ databases">
        <authorList>
            <person name="Chow C.-E.T."/>
            <person name="Winget D.M."/>
            <person name="White R.A.III."/>
            <person name="Hallam S.J."/>
            <person name="Suttle C.A."/>
        </authorList>
    </citation>
    <scope>NUCLEOTIDE SEQUENCE</scope>
    <source>
        <strain evidence="1">Anoxic2_1</strain>
    </source>
</reference>
<proteinExistence type="predicted"/>
<sequence length="84" mass="9700">MRLCNVRVMAPLRGDYIPYLRVFGSRHFLCFLGKCRRISLAFGEVRRSPALLPVAPDWCRRTGRIAMVRVRVGPGGVYVDHQRR</sequence>
<name>A0A0F7L540_9VIRU</name>
<accession>A0A0F7L540</accession>
<protein>
    <submittedName>
        <fullName evidence="1">Uncharacterized protein</fullName>
    </submittedName>
</protein>
<organism evidence="1">
    <name type="scientific">uncultured marine virus</name>
    <dbReference type="NCBI Taxonomy" id="186617"/>
    <lineage>
        <taxon>Viruses</taxon>
        <taxon>environmental samples</taxon>
    </lineage>
</organism>
<evidence type="ECO:0000313" key="1">
    <source>
        <dbReference type="EMBL" id="AKH46647.1"/>
    </source>
</evidence>